<evidence type="ECO:0000313" key="2">
    <source>
        <dbReference type="EMBL" id="KAD7477501.1"/>
    </source>
</evidence>
<organism evidence="2 3">
    <name type="scientific">Mikania micrantha</name>
    <name type="common">bitter vine</name>
    <dbReference type="NCBI Taxonomy" id="192012"/>
    <lineage>
        <taxon>Eukaryota</taxon>
        <taxon>Viridiplantae</taxon>
        <taxon>Streptophyta</taxon>
        <taxon>Embryophyta</taxon>
        <taxon>Tracheophyta</taxon>
        <taxon>Spermatophyta</taxon>
        <taxon>Magnoliopsida</taxon>
        <taxon>eudicotyledons</taxon>
        <taxon>Gunneridae</taxon>
        <taxon>Pentapetalae</taxon>
        <taxon>asterids</taxon>
        <taxon>campanulids</taxon>
        <taxon>Asterales</taxon>
        <taxon>Asteraceae</taxon>
        <taxon>Asteroideae</taxon>
        <taxon>Heliantheae alliance</taxon>
        <taxon>Eupatorieae</taxon>
        <taxon>Mikania</taxon>
    </lineage>
</organism>
<dbReference type="AlphaFoldDB" id="A0A5N6Q0L0"/>
<protein>
    <submittedName>
        <fullName evidence="2">Uncharacterized protein</fullName>
    </submittedName>
</protein>
<feature type="region of interest" description="Disordered" evidence="1">
    <location>
        <begin position="98"/>
        <end position="117"/>
    </location>
</feature>
<evidence type="ECO:0000313" key="3">
    <source>
        <dbReference type="Proteomes" id="UP000326396"/>
    </source>
</evidence>
<comment type="caution">
    <text evidence="2">The sequence shown here is derived from an EMBL/GenBank/DDBJ whole genome shotgun (WGS) entry which is preliminary data.</text>
</comment>
<sequence length="194" mass="22192">MFDIRNAIKFIKFWNMKGILPLTYSFLEEVKLVGGCEGEMQAKTRKQFVCFDDVIDSVEANAEYRGSRLTGAQRKNEDIDERRCRLLPSKFPLLQVIPPVPTSDGDGDGNNNGDGDDEEQIIWLKMAAMECPSYGRIKASRENNKTRRNVGIERISPRTGKKFYKPDIPLSDKPEVGRMFRTVDEAYIFLREAC</sequence>
<keyword evidence="3" id="KW-1185">Reference proteome</keyword>
<gene>
    <name evidence="2" type="ORF">E3N88_00637</name>
</gene>
<dbReference type="EMBL" id="SZYD01000001">
    <property type="protein sequence ID" value="KAD7477501.1"/>
    <property type="molecule type" value="Genomic_DNA"/>
</dbReference>
<name>A0A5N6Q0L0_9ASTR</name>
<evidence type="ECO:0000256" key="1">
    <source>
        <dbReference type="SAM" id="MobiDB-lite"/>
    </source>
</evidence>
<dbReference type="Proteomes" id="UP000326396">
    <property type="component" value="Linkage Group LG1"/>
</dbReference>
<accession>A0A5N6Q0L0</accession>
<proteinExistence type="predicted"/>
<reference evidence="2 3" key="1">
    <citation type="submission" date="2019-05" db="EMBL/GenBank/DDBJ databases">
        <title>Mikania micrantha, genome provides insights into the molecular mechanism of rapid growth.</title>
        <authorList>
            <person name="Liu B."/>
        </authorList>
    </citation>
    <scope>NUCLEOTIDE SEQUENCE [LARGE SCALE GENOMIC DNA]</scope>
    <source>
        <strain evidence="2">NLD-2019</strain>
        <tissue evidence="2">Leaf</tissue>
    </source>
</reference>